<evidence type="ECO:0000256" key="4">
    <source>
        <dbReference type="ARBA" id="ARBA00023134"/>
    </source>
</evidence>
<evidence type="ECO:0000256" key="2">
    <source>
        <dbReference type="ARBA" id="ARBA00022695"/>
    </source>
</evidence>
<name>A0ABY2SBS0_9PSEU</name>
<dbReference type="PANTHER" id="PTHR40392:SF1">
    <property type="entry name" value="2-PHOSPHO-L-LACTATE GUANYLYLTRANSFERASE"/>
    <property type="match status" value="1"/>
</dbReference>
<dbReference type="NCBIfam" id="TIGR03552">
    <property type="entry name" value="F420_cofC"/>
    <property type="match status" value="1"/>
</dbReference>
<dbReference type="InterPro" id="IPR025877">
    <property type="entry name" value="MobA-like_NTP_Trfase"/>
</dbReference>
<dbReference type="PANTHER" id="PTHR40392">
    <property type="entry name" value="2-PHOSPHO-L-LACTATE GUANYLYLTRANSFERASE"/>
    <property type="match status" value="1"/>
</dbReference>
<evidence type="ECO:0000256" key="1">
    <source>
        <dbReference type="ARBA" id="ARBA00022679"/>
    </source>
</evidence>
<organism evidence="6 7">
    <name type="scientific">Prauserella endophytica</name>
    <dbReference type="NCBI Taxonomy" id="1592324"/>
    <lineage>
        <taxon>Bacteria</taxon>
        <taxon>Bacillati</taxon>
        <taxon>Actinomycetota</taxon>
        <taxon>Actinomycetes</taxon>
        <taxon>Pseudonocardiales</taxon>
        <taxon>Pseudonocardiaceae</taxon>
        <taxon>Prauserella</taxon>
        <taxon>Prauserella coralliicola group</taxon>
    </lineage>
</organism>
<protein>
    <submittedName>
        <fullName evidence="6">2-phospho-L-lactate guanylyltransferase</fullName>
        <ecNumber evidence="6">2.7.7.68</ecNumber>
    </submittedName>
</protein>
<dbReference type="InterPro" id="IPR002835">
    <property type="entry name" value="CofC"/>
</dbReference>
<keyword evidence="3" id="KW-0547">Nucleotide-binding</keyword>
<keyword evidence="1 6" id="KW-0808">Transferase</keyword>
<keyword evidence="2 6" id="KW-0548">Nucleotidyltransferase</keyword>
<dbReference type="Proteomes" id="UP000309992">
    <property type="component" value="Unassembled WGS sequence"/>
</dbReference>
<dbReference type="EC" id="2.7.7.68" evidence="6"/>
<dbReference type="EMBL" id="SWMS01000002">
    <property type="protein sequence ID" value="TKG72986.1"/>
    <property type="molecule type" value="Genomic_DNA"/>
</dbReference>
<keyword evidence="7" id="KW-1185">Reference proteome</keyword>
<evidence type="ECO:0000313" key="6">
    <source>
        <dbReference type="EMBL" id="TKG72986.1"/>
    </source>
</evidence>
<accession>A0ABY2SBS0</accession>
<dbReference type="InterPro" id="IPR029044">
    <property type="entry name" value="Nucleotide-diphossugar_trans"/>
</dbReference>
<evidence type="ECO:0000313" key="7">
    <source>
        <dbReference type="Proteomes" id="UP000309992"/>
    </source>
</evidence>
<sequence>MPVKPPHRAKSRLRGLTGLRGSHEELVLAMAADTLAAALDAPGVAGVVAVTGDPVAARTLAALGARTFCTERHGSGLNAALDAAAARLRDRDAEVSLGVLPADLPALRSAELGAAIAHAGGRRGFCTDIAGTGTTLLLAGRGPLEPSYGPDSARRHARSATELRGPWPSVRADVDTPASWLLAAGLGLGPRSAALARPGLVST</sequence>
<reference evidence="6 7" key="1">
    <citation type="journal article" date="2015" name="Antonie Van Leeuwenhoek">
        <title>Prauserella endophytica sp. nov., an endophytic actinobacterium isolated from Tamarix taklamakanensis.</title>
        <authorList>
            <person name="Liu J.M."/>
            <person name="Habden X."/>
            <person name="Guo L."/>
            <person name="Tuo L."/>
            <person name="Jiang Z.K."/>
            <person name="Liu S.W."/>
            <person name="Liu X.F."/>
            <person name="Chen L."/>
            <person name="Li R.F."/>
            <person name="Zhang Y.Q."/>
            <person name="Sun C.H."/>
        </authorList>
    </citation>
    <scope>NUCLEOTIDE SEQUENCE [LARGE SCALE GENOMIC DNA]</scope>
    <source>
        <strain evidence="6 7">CGMCC 4.7182</strain>
    </source>
</reference>
<evidence type="ECO:0000259" key="5">
    <source>
        <dbReference type="Pfam" id="PF12804"/>
    </source>
</evidence>
<dbReference type="SUPFAM" id="SSF53448">
    <property type="entry name" value="Nucleotide-diphospho-sugar transferases"/>
    <property type="match status" value="1"/>
</dbReference>
<comment type="caution">
    <text evidence="6">The sequence shown here is derived from an EMBL/GenBank/DDBJ whole genome shotgun (WGS) entry which is preliminary data.</text>
</comment>
<feature type="domain" description="MobA-like NTP transferase" evidence="5">
    <location>
        <begin position="31"/>
        <end position="133"/>
    </location>
</feature>
<evidence type="ECO:0000256" key="3">
    <source>
        <dbReference type="ARBA" id="ARBA00022741"/>
    </source>
</evidence>
<dbReference type="GO" id="GO:0043814">
    <property type="term" value="F:phospholactate guanylyltransferase activity"/>
    <property type="evidence" value="ECO:0007669"/>
    <property type="project" value="UniProtKB-EC"/>
</dbReference>
<keyword evidence="4" id="KW-0342">GTP-binding</keyword>
<dbReference type="Gene3D" id="3.90.550.10">
    <property type="entry name" value="Spore Coat Polysaccharide Biosynthesis Protein SpsA, Chain A"/>
    <property type="match status" value="1"/>
</dbReference>
<proteinExistence type="predicted"/>
<dbReference type="Pfam" id="PF12804">
    <property type="entry name" value="NTP_transf_3"/>
    <property type="match status" value="1"/>
</dbReference>
<gene>
    <name evidence="6" type="primary">cofC</name>
    <name evidence="6" type="ORF">FCN18_05075</name>
</gene>